<reference evidence="2 3" key="1">
    <citation type="submission" date="2018-10" db="EMBL/GenBank/DDBJ databases">
        <title>Sequencing the genomes of 1000 actinobacteria strains.</title>
        <authorList>
            <person name="Klenk H.-P."/>
        </authorList>
    </citation>
    <scope>NUCLEOTIDE SEQUENCE [LARGE SCALE GENOMIC DNA]</scope>
    <source>
        <strain evidence="2 3">DSM 43911</strain>
    </source>
</reference>
<dbReference type="GO" id="GO:0004252">
    <property type="term" value="F:serine-type endopeptidase activity"/>
    <property type="evidence" value="ECO:0007669"/>
    <property type="project" value="InterPro"/>
</dbReference>
<dbReference type="SUPFAM" id="SSF50494">
    <property type="entry name" value="Trypsin-like serine proteases"/>
    <property type="match status" value="1"/>
</dbReference>
<dbReference type="AlphaFoldDB" id="A0A495X2S8"/>
<dbReference type="Gene3D" id="2.40.10.10">
    <property type="entry name" value="Trypsin-like serine proteases"/>
    <property type="match status" value="2"/>
</dbReference>
<dbReference type="RefSeq" id="WP_147459194.1">
    <property type="nucleotide sequence ID" value="NZ_JBIUBA010000004.1"/>
</dbReference>
<evidence type="ECO:0008006" key="4">
    <source>
        <dbReference type="Google" id="ProtNLM"/>
    </source>
</evidence>
<keyword evidence="3" id="KW-1185">Reference proteome</keyword>
<dbReference type="Proteomes" id="UP000272729">
    <property type="component" value="Unassembled WGS sequence"/>
</dbReference>
<dbReference type="EMBL" id="RBXR01000001">
    <property type="protein sequence ID" value="RKT68511.1"/>
    <property type="molecule type" value="Genomic_DNA"/>
</dbReference>
<dbReference type="InterPro" id="IPR009003">
    <property type="entry name" value="Peptidase_S1_PA"/>
</dbReference>
<dbReference type="InterPro" id="IPR043504">
    <property type="entry name" value="Peptidase_S1_PA_chymotrypsin"/>
</dbReference>
<name>A0A495X2S8_9PSEU</name>
<keyword evidence="1" id="KW-0732">Signal</keyword>
<accession>A0A495X2S8</accession>
<feature type="chain" id="PRO_5019742177" description="Streptogrisin C" evidence="1">
    <location>
        <begin position="28"/>
        <end position="445"/>
    </location>
</feature>
<proteinExistence type="predicted"/>
<feature type="signal peptide" evidence="1">
    <location>
        <begin position="1"/>
        <end position="27"/>
    </location>
</feature>
<evidence type="ECO:0000313" key="3">
    <source>
        <dbReference type="Proteomes" id="UP000272729"/>
    </source>
</evidence>
<dbReference type="GO" id="GO:0006508">
    <property type="term" value="P:proteolysis"/>
    <property type="evidence" value="ECO:0007669"/>
    <property type="project" value="InterPro"/>
</dbReference>
<protein>
    <recommendedName>
        <fullName evidence="4">Streptogrisin C</fullName>
    </recommendedName>
</protein>
<dbReference type="OrthoDB" id="4413809at2"/>
<sequence length="445" mass="46118">MKSRTTYASALTCAAVLLLSSPPSALAGEDVKNPVRIKITDSIWQNQEKIDNVVKDIRTSGAAEGISGVVVDPENRKVSLYWKGAPPAAVADRIKAATADGVEVTVRQAPYTEAELLAEADRISRKPLFNGQRTGQRMMKVSPRPDGTGLDVGLHGLPSDVAPQQAKQVVPALDSAVPLKVTATDPVSFTSRAFDSAPYWGGSYIHRRANGNSCTSAFGVTGLNGAATYLLTAAHCGEGTWGSALYTDANGNTQQIVYGDTIPAGRATDIDAQLILTPAIDGAAIYWGSYVNPPASDPGTNDGVSVRGWTPNSTGNAFCLSGSYSGTVCPGSDIRITGTNITITYDPPSNGVARVTNLVQGSDVTGTRGIGIVGNGDSGGPVVSPTNDGGVLARGVISGMATGSGFEQPCQGWVPPGRVCSRVVYFADLQNAMTRVGVRLNTTTG</sequence>
<dbReference type="PROSITE" id="PS00134">
    <property type="entry name" value="TRYPSIN_HIS"/>
    <property type="match status" value="1"/>
</dbReference>
<evidence type="ECO:0000313" key="2">
    <source>
        <dbReference type="EMBL" id="RKT68511.1"/>
    </source>
</evidence>
<dbReference type="InterPro" id="IPR018114">
    <property type="entry name" value="TRYPSIN_HIS"/>
</dbReference>
<evidence type="ECO:0000256" key="1">
    <source>
        <dbReference type="SAM" id="SignalP"/>
    </source>
</evidence>
<comment type="caution">
    <text evidence="2">The sequence shown here is derived from an EMBL/GenBank/DDBJ whole genome shotgun (WGS) entry which is preliminary data.</text>
</comment>
<gene>
    <name evidence="2" type="ORF">DFJ66_1696</name>
</gene>
<organism evidence="2 3">
    <name type="scientific">Saccharothrix variisporea</name>
    <dbReference type="NCBI Taxonomy" id="543527"/>
    <lineage>
        <taxon>Bacteria</taxon>
        <taxon>Bacillati</taxon>
        <taxon>Actinomycetota</taxon>
        <taxon>Actinomycetes</taxon>
        <taxon>Pseudonocardiales</taxon>
        <taxon>Pseudonocardiaceae</taxon>
        <taxon>Saccharothrix</taxon>
    </lineage>
</organism>